<dbReference type="PANTHER" id="PTHR41328:SF3">
    <property type="entry name" value="PBSX PHAGE TERMINASE SMALL SUBUNIT"/>
    <property type="match status" value="1"/>
</dbReference>
<organism evidence="3 4">
    <name type="scientific">Bacillus chungangensis</name>
    <dbReference type="NCBI Taxonomy" id="587633"/>
    <lineage>
        <taxon>Bacteria</taxon>
        <taxon>Bacillati</taxon>
        <taxon>Bacillota</taxon>
        <taxon>Bacilli</taxon>
        <taxon>Bacillales</taxon>
        <taxon>Bacillaceae</taxon>
        <taxon>Bacillus</taxon>
    </lineage>
</organism>
<dbReference type="Proteomes" id="UP001223586">
    <property type="component" value="Unassembled WGS sequence"/>
</dbReference>
<dbReference type="InterPro" id="IPR038713">
    <property type="entry name" value="Terminase_Gp1_N_sf"/>
</dbReference>
<name>A0ABT9WU61_9BACI</name>
<sequence>MVNWKKIREEWETSQLTLKALAEKHNVKLGTLKSRKSREKWSRDAQKKEFPPKQLTDKQKLFCTYYVKNFNATQAAIKAGYAVDSAHVTGNKLLKHPNVLKEIKRMKQKMTNELAVSAIDVLDKYIKIAFADITDYMSFHQKEVQAMDEFGPLKDKDGKPVTKLVQYVDIKEPSAVDGTIITEIKQNKYGVSIKLADKMKALEKLSLYFDLFPDAFKRKIEAEKLKIAHHKLNDEKADYEDDGFLHALDGKTEEVWSDSDE</sequence>
<dbReference type="Pfam" id="PF03592">
    <property type="entry name" value="Terminase_2"/>
    <property type="match status" value="1"/>
</dbReference>
<evidence type="ECO:0000313" key="3">
    <source>
        <dbReference type="EMBL" id="MDQ0176716.1"/>
    </source>
</evidence>
<accession>A0ABT9WU61</accession>
<evidence type="ECO:0000313" key="4">
    <source>
        <dbReference type="Proteomes" id="UP001223586"/>
    </source>
</evidence>
<evidence type="ECO:0000256" key="2">
    <source>
        <dbReference type="ARBA" id="ARBA00023219"/>
    </source>
</evidence>
<dbReference type="Gene3D" id="1.10.10.1400">
    <property type="entry name" value="Terminase, small subunit, N-terminal DNA-binding domain, HTH motif"/>
    <property type="match status" value="1"/>
</dbReference>
<dbReference type="InterPro" id="IPR052404">
    <property type="entry name" value="SPP1-like_terminase"/>
</dbReference>
<evidence type="ECO:0000256" key="1">
    <source>
        <dbReference type="ARBA" id="ARBA00022612"/>
    </source>
</evidence>
<reference evidence="3 4" key="1">
    <citation type="submission" date="2023-07" db="EMBL/GenBank/DDBJ databases">
        <title>Genomic Encyclopedia of Type Strains, Phase IV (KMG-IV): sequencing the most valuable type-strain genomes for metagenomic binning, comparative biology and taxonomic classification.</title>
        <authorList>
            <person name="Goeker M."/>
        </authorList>
    </citation>
    <scope>NUCLEOTIDE SEQUENCE [LARGE SCALE GENOMIC DNA]</scope>
    <source>
        <strain evidence="3 4">DSM 23837</strain>
    </source>
</reference>
<keyword evidence="4" id="KW-1185">Reference proteome</keyword>
<proteinExistence type="predicted"/>
<dbReference type="InterPro" id="IPR005335">
    <property type="entry name" value="Terminase_ssu"/>
</dbReference>
<protein>
    <submittedName>
        <fullName evidence="3">Phage terminase small subunit</fullName>
    </submittedName>
</protein>
<keyword evidence="2" id="KW-0231">Viral genome packaging</keyword>
<comment type="caution">
    <text evidence="3">The sequence shown here is derived from an EMBL/GenBank/DDBJ whole genome shotgun (WGS) entry which is preliminary data.</text>
</comment>
<keyword evidence="1" id="KW-1188">Viral release from host cell</keyword>
<dbReference type="EMBL" id="JAUSTT010000015">
    <property type="protein sequence ID" value="MDQ0176716.1"/>
    <property type="molecule type" value="Genomic_DNA"/>
</dbReference>
<dbReference type="PANTHER" id="PTHR41328">
    <property type="entry name" value="TERMINASE SMALL SUBUNIT-RELATED"/>
    <property type="match status" value="1"/>
</dbReference>
<dbReference type="RefSeq" id="WP_307230089.1">
    <property type="nucleotide sequence ID" value="NZ_JAUSTT010000015.1"/>
</dbReference>
<gene>
    <name evidence="3" type="ORF">J2S08_002574</name>
</gene>